<dbReference type="GO" id="GO:0006508">
    <property type="term" value="P:proteolysis"/>
    <property type="evidence" value="ECO:0007669"/>
    <property type="project" value="UniProtKB-KW"/>
</dbReference>
<keyword evidence="3" id="KW-0378">Hydrolase</keyword>
<proteinExistence type="inferred from homology"/>
<dbReference type="InterPro" id="IPR008580">
    <property type="entry name" value="PPPDE_dom"/>
</dbReference>
<dbReference type="STRING" id="947166.A0A1D1VQJ6"/>
<organism evidence="6 7">
    <name type="scientific">Ramazzottius varieornatus</name>
    <name type="common">Water bear</name>
    <name type="synonym">Tardigrade</name>
    <dbReference type="NCBI Taxonomy" id="947166"/>
    <lineage>
        <taxon>Eukaryota</taxon>
        <taxon>Metazoa</taxon>
        <taxon>Ecdysozoa</taxon>
        <taxon>Tardigrada</taxon>
        <taxon>Eutardigrada</taxon>
        <taxon>Parachela</taxon>
        <taxon>Hypsibioidea</taxon>
        <taxon>Ramazzottiidae</taxon>
        <taxon>Ramazzottius</taxon>
    </lineage>
</organism>
<evidence type="ECO:0000259" key="5">
    <source>
        <dbReference type="PROSITE" id="PS51858"/>
    </source>
</evidence>
<evidence type="ECO:0000256" key="3">
    <source>
        <dbReference type="ARBA" id="ARBA00022801"/>
    </source>
</evidence>
<dbReference type="PANTHER" id="PTHR12378:SF80">
    <property type="entry name" value="IP06716P-RELATED"/>
    <property type="match status" value="1"/>
</dbReference>
<sequence>MEPRERRSSAALLRPATATPSSPTGAPVYVHIYDLFWTNNYTYNLGVGFYHSGVEVYGREFGFGGHPFAFSGLFEKVPKDVDELGPNFRYKETVLLGHTDFSSSDIDEMMSALAQEWHGNTYHLVTRNCNHFTQHLCPLLCGQEAPGWINRLANASSRLPSFVTRCLPREWLIPVAVDLTIEDMLGHNVPVEQLKNITFCNKIPPQLCSHASTPTSPSAHSHWQNNFNSRSSS</sequence>
<feature type="domain" description="PPPDE" evidence="5">
    <location>
        <begin position="26"/>
        <end position="171"/>
    </location>
</feature>
<dbReference type="InterPro" id="IPR042266">
    <property type="entry name" value="PPPDE_sf"/>
</dbReference>
<evidence type="ECO:0000256" key="4">
    <source>
        <dbReference type="SAM" id="MobiDB-lite"/>
    </source>
</evidence>
<dbReference type="EMBL" id="BDGG01000010">
    <property type="protein sequence ID" value="GAV03830.1"/>
    <property type="molecule type" value="Genomic_DNA"/>
</dbReference>
<dbReference type="GO" id="GO:0016579">
    <property type="term" value="P:protein deubiquitination"/>
    <property type="evidence" value="ECO:0007669"/>
    <property type="project" value="TreeGrafter"/>
</dbReference>
<evidence type="ECO:0000313" key="6">
    <source>
        <dbReference type="EMBL" id="GAV03830.1"/>
    </source>
</evidence>
<feature type="region of interest" description="Disordered" evidence="4">
    <location>
        <begin position="211"/>
        <end position="233"/>
    </location>
</feature>
<feature type="region of interest" description="Disordered" evidence="4">
    <location>
        <begin position="1"/>
        <end position="22"/>
    </location>
</feature>
<dbReference type="AlphaFoldDB" id="A0A1D1VQJ6"/>
<comment type="caution">
    <text evidence="6">The sequence shown here is derived from an EMBL/GenBank/DDBJ whole genome shotgun (WGS) entry which is preliminary data.</text>
</comment>
<dbReference type="GO" id="GO:0101005">
    <property type="term" value="F:deubiquitinase activity"/>
    <property type="evidence" value="ECO:0007669"/>
    <property type="project" value="TreeGrafter"/>
</dbReference>
<gene>
    <name evidence="6" type="primary">RvY_14205-1</name>
    <name evidence="6" type="synonym">RvY_14205.1</name>
    <name evidence="6" type="ORF">RvY_14205</name>
</gene>
<reference evidence="6 7" key="1">
    <citation type="journal article" date="2016" name="Nat. Commun.">
        <title>Extremotolerant tardigrade genome and improved radiotolerance of human cultured cells by tardigrade-unique protein.</title>
        <authorList>
            <person name="Hashimoto T."/>
            <person name="Horikawa D.D."/>
            <person name="Saito Y."/>
            <person name="Kuwahara H."/>
            <person name="Kozuka-Hata H."/>
            <person name="Shin-I T."/>
            <person name="Minakuchi Y."/>
            <person name="Ohishi K."/>
            <person name="Motoyama A."/>
            <person name="Aizu T."/>
            <person name="Enomoto A."/>
            <person name="Kondo K."/>
            <person name="Tanaka S."/>
            <person name="Hara Y."/>
            <person name="Koshikawa S."/>
            <person name="Sagara H."/>
            <person name="Miura T."/>
            <person name="Yokobori S."/>
            <person name="Miyagawa K."/>
            <person name="Suzuki Y."/>
            <person name="Kubo T."/>
            <person name="Oyama M."/>
            <person name="Kohara Y."/>
            <person name="Fujiyama A."/>
            <person name="Arakawa K."/>
            <person name="Katayama T."/>
            <person name="Toyoda A."/>
            <person name="Kunieda T."/>
        </authorList>
    </citation>
    <scope>NUCLEOTIDE SEQUENCE [LARGE SCALE GENOMIC DNA]</scope>
    <source>
        <strain evidence="6 7">YOKOZUNA-1</strain>
    </source>
</reference>
<keyword evidence="7" id="KW-1185">Reference proteome</keyword>
<dbReference type="Gene3D" id="3.90.1720.30">
    <property type="entry name" value="PPPDE domains"/>
    <property type="match status" value="1"/>
</dbReference>
<evidence type="ECO:0000313" key="7">
    <source>
        <dbReference type="Proteomes" id="UP000186922"/>
    </source>
</evidence>
<dbReference type="SMART" id="SM01179">
    <property type="entry name" value="DUF862"/>
    <property type="match status" value="1"/>
</dbReference>
<comment type="similarity">
    <text evidence="1">Belongs to the DeSI family.</text>
</comment>
<evidence type="ECO:0000256" key="2">
    <source>
        <dbReference type="ARBA" id="ARBA00022670"/>
    </source>
</evidence>
<keyword evidence="2" id="KW-0645">Protease</keyword>
<dbReference type="OrthoDB" id="412286at2759"/>
<name>A0A1D1VQJ6_RAMVA</name>
<evidence type="ECO:0000256" key="1">
    <source>
        <dbReference type="ARBA" id="ARBA00008140"/>
    </source>
</evidence>
<accession>A0A1D1VQJ6</accession>
<dbReference type="Proteomes" id="UP000186922">
    <property type="component" value="Unassembled WGS sequence"/>
</dbReference>
<dbReference type="PANTHER" id="PTHR12378">
    <property type="entry name" value="DESUMOYLATING ISOPEPTIDASE"/>
    <property type="match status" value="1"/>
</dbReference>
<dbReference type="PROSITE" id="PS51858">
    <property type="entry name" value="PPPDE"/>
    <property type="match status" value="1"/>
</dbReference>
<dbReference type="Pfam" id="PF05903">
    <property type="entry name" value="Peptidase_C97"/>
    <property type="match status" value="1"/>
</dbReference>
<protein>
    <recommendedName>
        <fullName evidence="5">PPPDE domain-containing protein</fullName>
    </recommendedName>
</protein>